<sequence length="137" mass="14969">MDECEAACDRVGIMAGGQFRCLGPVCHLLNCYGPGSTLVLNMNGRPDCEQIDDHSVDSVVNQLLPQSTRLRSYKGSYEYQIDKNLSWAAIVTTVEQLKAVLGTEDVWLSPATLEHVFAKFMATDRQNEDSAAPDASG</sequence>
<dbReference type="Proteomes" id="UP000821853">
    <property type="component" value="Chromosome 3"/>
</dbReference>
<dbReference type="PANTHER" id="PTHR19229:SF250">
    <property type="entry name" value="ABC TRANSPORTER DOMAIN-CONTAINING PROTEIN-RELATED"/>
    <property type="match status" value="1"/>
</dbReference>
<dbReference type="GO" id="GO:0016020">
    <property type="term" value="C:membrane"/>
    <property type="evidence" value="ECO:0007669"/>
    <property type="project" value="InterPro"/>
</dbReference>
<gene>
    <name evidence="1" type="ORF">HPB48_014477</name>
</gene>
<accession>A0A9J6GCG3</accession>
<dbReference type="PANTHER" id="PTHR19229">
    <property type="entry name" value="ATP-BINDING CASSETTE TRANSPORTER SUBFAMILY A ABCA"/>
    <property type="match status" value="1"/>
</dbReference>
<comment type="caution">
    <text evidence="1">The sequence shown here is derived from an EMBL/GenBank/DDBJ whole genome shotgun (WGS) entry which is preliminary data.</text>
</comment>
<reference evidence="1 2" key="1">
    <citation type="journal article" date="2020" name="Cell">
        <title>Large-Scale Comparative Analyses of Tick Genomes Elucidate Their Genetic Diversity and Vector Capacities.</title>
        <authorList>
            <consortium name="Tick Genome and Microbiome Consortium (TIGMIC)"/>
            <person name="Jia N."/>
            <person name="Wang J."/>
            <person name="Shi W."/>
            <person name="Du L."/>
            <person name="Sun Y."/>
            <person name="Zhan W."/>
            <person name="Jiang J.F."/>
            <person name="Wang Q."/>
            <person name="Zhang B."/>
            <person name="Ji P."/>
            <person name="Bell-Sakyi L."/>
            <person name="Cui X.M."/>
            <person name="Yuan T.T."/>
            <person name="Jiang B.G."/>
            <person name="Yang W.F."/>
            <person name="Lam T.T."/>
            <person name="Chang Q.C."/>
            <person name="Ding S.J."/>
            <person name="Wang X.J."/>
            <person name="Zhu J.G."/>
            <person name="Ruan X.D."/>
            <person name="Zhao L."/>
            <person name="Wei J.T."/>
            <person name="Ye R.Z."/>
            <person name="Que T.C."/>
            <person name="Du C.H."/>
            <person name="Zhou Y.H."/>
            <person name="Cheng J.X."/>
            <person name="Dai P.F."/>
            <person name="Guo W.B."/>
            <person name="Han X.H."/>
            <person name="Huang E.J."/>
            <person name="Li L.F."/>
            <person name="Wei W."/>
            <person name="Gao Y.C."/>
            <person name="Liu J.Z."/>
            <person name="Shao H.Z."/>
            <person name="Wang X."/>
            <person name="Wang C.C."/>
            <person name="Yang T.C."/>
            <person name="Huo Q.B."/>
            <person name="Li W."/>
            <person name="Chen H.Y."/>
            <person name="Chen S.E."/>
            <person name="Zhou L.G."/>
            <person name="Ni X.B."/>
            <person name="Tian J.H."/>
            <person name="Sheng Y."/>
            <person name="Liu T."/>
            <person name="Pan Y.S."/>
            <person name="Xia L.Y."/>
            <person name="Li J."/>
            <person name="Zhao F."/>
            <person name="Cao W.C."/>
        </authorList>
    </citation>
    <scope>NUCLEOTIDE SEQUENCE [LARGE SCALE GENOMIC DNA]</scope>
    <source>
        <strain evidence="1">HaeL-2018</strain>
    </source>
</reference>
<evidence type="ECO:0000313" key="1">
    <source>
        <dbReference type="EMBL" id="KAH9372068.1"/>
    </source>
</evidence>
<dbReference type="VEuPathDB" id="VectorBase:HLOH_056682"/>
<evidence type="ECO:0000313" key="2">
    <source>
        <dbReference type="Proteomes" id="UP000821853"/>
    </source>
</evidence>
<evidence type="ECO:0008006" key="3">
    <source>
        <dbReference type="Google" id="ProtNLM"/>
    </source>
</evidence>
<protein>
    <recommendedName>
        <fullName evidence="3">ABC transporter</fullName>
    </recommendedName>
</protein>
<name>A0A9J6GCG3_HAELO</name>
<organism evidence="1 2">
    <name type="scientific">Haemaphysalis longicornis</name>
    <name type="common">Bush tick</name>
    <dbReference type="NCBI Taxonomy" id="44386"/>
    <lineage>
        <taxon>Eukaryota</taxon>
        <taxon>Metazoa</taxon>
        <taxon>Ecdysozoa</taxon>
        <taxon>Arthropoda</taxon>
        <taxon>Chelicerata</taxon>
        <taxon>Arachnida</taxon>
        <taxon>Acari</taxon>
        <taxon>Parasitiformes</taxon>
        <taxon>Ixodida</taxon>
        <taxon>Ixodoidea</taxon>
        <taxon>Ixodidae</taxon>
        <taxon>Haemaphysalinae</taxon>
        <taxon>Haemaphysalis</taxon>
    </lineage>
</organism>
<dbReference type="AlphaFoldDB" id="A0A9J6GCG3"/>
<proteinExistence type="predicted"/>
<dbReference type="GO" id="GO:0005319">
    <property type="term" value="F:lipid transporter activity"/>
    <property type="evidence" value="ECO:0007669"/>
    <property type="project" value="TreeGrafter"/>
</dbReference>
<dbReference type="OrthoDB" id="6512899at2759"/>
<keyword evidence="2" id="KW-1185">Reference proteome</keyword>
<dbReference type="InterPro" id="IPR026082">
    <property type="entry name" value="ABCA"/>
</dbReference>
<dbReference type="GO" id="GO:0140359">
    <property type="term" value="F:ABC-type transporter activity"/>
    <property type="evidence" value="ECO:0007669"/>
    <property type="project" value="InterPro"/>
</dbReference>
<dbReference type="EMBL" id="JABSTR010000005">
    <property type="protein sequence ID" value="KAH9372068.1"/>
    <property type="molecule type" value="Genomic_DNA"/>
</dbReference>